<dbReference type="RefSeq" id="WP_379055415.1">
    <property type="nucleotide sequence ID" value="NZ_JBHTKB010000001.1"/>
</dbReference>
<dbReference type="Proteomes" id="UP001597128">
    <property type="component" value="Unassembled WGS sequence"/>
</dbReference>
<dbReference type="Gene3D" id="2.40.170.20">
    <property type="entry name" value="TonB-dependent receptor, beta-barrel domain"/>
    <property type="match status" value="1"/>
</dbReference>
<reference evidence="18" key="1">
    <citation type="journal article" date="2019" name="Int. J. Syst. Evol. Microbiol.">
        <title>The Global Catalogue of Microorganisms (GCM) 10K type strain sequencing project: providing services to taxonomists for standard genome sequencing and annotation.</title>
        <authorList>
            <consortium name="The Broad Institute Genomics Platform"/>
            <consortium name="The Broad Institute Genome Sequencing Center for Infectious Disease"/>
            <person name="Wu L."/>
            <person name="Ma J."/>
        </authorList>
    </citation>
    <scope>NUCLEOTIDE SEQUENCE [LARGE SCALE GENOMIC DNA]</scope>
    <source>
        <strain evidence="18">CCUG 58412</strain>
    </source>
</reference>
<evidence type="ECO:0000256" key="12">
    <source>
        <dbReference type="RuleBase" id="RU003357"/>
    </source>
</evidence>
<keyword evidence="2 11" id="KW-0813">Transport</keyword>
<dbReference type="PROSITE" id="PS52016">
    <property type="entry name" value="TONB_DEPENDENT_REC_3"/>
    <property type="match status" value="1"/>
</dbReference>
<dbReference type="Pfam" id="PF00593">
    <property type="entry name" value="TonB_dep_Rec_b-barrel"/>
    <property type="match status" value="1"/>
</dbReference>
<protein>
    <submittedName>
        <fullName evidence="17">TonB-dependent receptor</fullName>
    </submittedName>
</protein>
<feature type="compositionally biased region" description="Polar residues" evidence="13">
    <location>
        <begin position="70"/>
        <end position="85"/>
    </location>
</feature>
<dbReference type="Pfam" id="PF07715">
    <property type="entry name" value="Plug"/>
    <property type="match status" value="1"/>
</dbReference>
<keyword evidence="3 11" id="KW-1134">Transmembrane beta strand</keyword>
<dbReference type="InterPro" id="IPR000531">
    <property type="entry name" value="Beta-barrel_TonB"/>
</dbReference>
<evidence type="ECO:0000256" key="8">
    <source>
        <dbReference type="ARBA" id="ARBA00023077"/>
    </source>
</evidence>
<evidence type="ECO:0000256" key="11">
    <source>
        <dbReference type="PROSITE-ProRule" id="PRU01360"/>
    </source>
</evidence>
<dbReference type="InterPro" id="IPR039426">
    <property type="entry name" value="TonB-dep_rcpt-like"/>
</dbReference>
<feature type="chain" id="PRO_5046282069" evidence="14">
    <location>
        <begin position="42"/>
        <end position="818"/>
    </location>
</feature>
<keyword evidence="8 12" id="KW-0798">TonB box</keyword>
<evidence type="ECO:0000256" key="1">
    <source>
        <dbReference type="ARBA" id="ARBA00004571"/>
    </source>
</evidence>
<evidence type="ECO:0000256" key="7">
    <source>
        <dbReference type="ARBA" id="ARBA00023065"/>
    </source>
</evidence>
<evidence type="ECO:0000256" key="9">
    <source>
        <dbReference type="ARBA" id="ARBA00023136"/>
    </source>
</evidence>
<evidence type="ECO:0000313" key="18">
    <source>
        <dbReference type="Proteomes" id="UP001597128"/>
    </source>
</evidence>
<comment type="subcellular location">
    <subcellularLocation>
        <location evidence="1 11">Cell outer membrane</location>
        <topology evidence="1 11">Multi-pass membrane protein</topology>
    </subcellularLocation>
</comment>
<dbReference type="EMBL" id="JBHTKB010000001">
    <property type="protein sequence ID" value="MFD0912460.1"/>
    <property type="molecule type" value="Genomic_DNA"/>
</dbReference>
<evidence type="ECO:0000256" key="14">
    <source>
        <dbReference type="SAM" id="SignalP"/>
    </source>
</evidence>
<keyword evidence="6" id="KW-0408">Iron</keyword>
<feature type="domain" description="TonB-dependent receptor-like beta-barrel" evidence="15">
    <location>
        <begin position="291"/>
        <end position="778"/>
    </location>
</feature>
<comment type="caution">
    <text evidence="17">The sequence shown here is derived from an EMBL/GenBank/DDBJ whole genome shotgun (WGS) entry which is preliminary data.</text>
</comment>
<evidence type="ECO:0000313" key="17">
    <source>
        <dbReference type="EMBL" id="MFD0912460.1"/>
    </source>
</evidence>
<dbReference type="PANTHER" id="PTHR32552:SF81">
    <property type="entry name" value="TONB-DEPENDENT OUTER MEMBRANE RECEPTOR"/>
    <property type="match status" value="1"/>
</dbReference>
<name>A0ABW3F2K2_9PROT</name>
<feature type="signal peptide" evidence="14">
    <location>
        <begin position="1"/>
        <end position="41"/>
    </location>
</feature>
<evidence type="ECO:0000256" key="6">
    <source>
        <dbReference type="ARBA" id="ARBA00023004"/>
    </source>
</evidence>
<dbReference type="InterPro" id="IPR012910">
    <property type="entry name" value="Plug_dom"/>
</dbReference>
<evidence type="ECO:0000256" key="2">
    <source>
        <dbReference type="ARBA" id="ARBA00022448"/>
    </source>
</evidence>
<feature type="domain" description="TonB-dependent receptor plug" evidence="16">
    <location>
        <begin position="93"/>
        <end position="200"/>
    </location>
</feature>
<feature type="region of interest" description="Disordered" evidence="13">
    <location>
        <begin position="369"/>
        <end position="394"/>
    </location>
</feature>
<evidence type="ECO:0000256" key="3">
    <source>
        <dbReference type="ARBA" id="ARBA00022452"/>
    </source>
</evidence>
<evidence type="ECO:0000256" key="4">
    <source>
        <dbReference type="ARBA" id="ARBA00022496"/>
    </source>
</evidence>
<keyword evidence="18" id="KW-1185">Reference proteome</keyword>
<keyword evidence="14" id="KW-0732">Signal</keyword>
<evidence type="ECO:0000259" key="16">
    <source>
        <dbReference type="Pfam" id="PF07715"/>
    </source>
</evidence>
<gene>
    <name evidence="17" type="ORF">ACFQ1Z_02765</name>
</gene>
<dbReference type="SUPFAM" id="SSF56935">
    <property type="entry name" value="Porins"/>
    <property type="match status" value="1"/>
</dbReference>
<evidence type="ECO:0000256" key="13">
    <source>
        <dbReference type="SAM" id="MobiDB-lite"/>
    </source>
</evidence>
<evidence type="ECO:0000256" key="5">
    <source>
        <dbReference type="ARBA" id="ARBA00022692"/>
    </source>
</evidence>
<evidence type="ECO:0000256" key="10">
    <source>
        <dbReference type="ARBA" id="ARBA00023237"/>
    </source>
</evidence>
<organism evidence="17 18">
    <name type="scientific">Methylophilus luteus</name>
    <dbReference type="NCBI Taxonomy" id="640108"/>
    <lineage>
        <taxon>Bacteria</taxon>
        <taxon>Pseudomonadati</taxon>
        <taxon>Pseudomonadota</taxon>
        <taxon>Betaproteobacteria</taxon>
        <taxon>Nitrosomonadales</taxon>
        <taxon>Methylophilaceae</taxon>
        <taxon>Methylophilus</taxon>
    </lineage>
</organism>
<sequence>MKRTSQISGAEQPRNLWKLRTVKVAVLSAFAGSLVLNPAWAAEEEKAAEGQEAQVSEAAASDETKKTADETQAQESSLGSVTVTANRRKENAQKIATPITVLKGKDLLQQGVGRSSQEIFNYVPNATAVGQQHGRPRWWIRGIGAGQQQQDLASPIGFYLDDVYISNANATGFPLFDLERVEVLRGPQGTKYGKNTTGGAVNIISQKPSLKEGKTDDYVKAEYATFNDKILQGGVNIPLIEDRLGARISFYNEDTDGRFRNQFKGTKDGGLQDGALRGQLLGKITDDFEALLNVHYRKYKTDGAITNTNSYRADGVLRANYRPSTGYNDVSTNADNWTDSSQTGANLNLKWNVGKLAFTSITGFEGFKNEGLSDGDNSPLELSRSHTDSQSRQVSQEFRITSPREDQWNWLGGVHLFKETLDLNSQNAKLPSGQVANSSPTDSGPAVTYNATDLKHETTSFSLFGNTTYNWTDDFATSAGLSWSREKKDYDLNRRGTGNTGVNGSFSNLAQWWNSFTPSGAGFTPAGTLGSGTFSTSDSATWNRWSYDFTPEYKLSPSDRVFFKYAHGIKSGGFNTAATNLAAVNTVKPEELDSYEVGYKSEWLAGRLNFNATAFYYDYQDAQVNVVGFNALAGQTVSYLQNVDKAKTYGLELEIQALPTNDWFISGSLGLLSTKFEDAEILNNGGNFDGNRLVRSPNVTANILTNYTFHVDNGAKVVLGADARYLSQQYYYVTPQGFDASGVNRTGLEQGGFTIVNARISYVTPGNKYTLTAYANNLFDKEYLQHSTPSYNAGQGIFGDNIIQGGVRVVGASFTAAF</sequence>
<comment type="similarity">
    <text evidence="11 12">Belongs to the TonB-dependent receptor family.</text>
</comment>
<dbReference type="InterPro" id="IPR036942">
    <property type="entry name" value="Beta-barrel_TonB_sf"/>
</dbReference>
<keyword evidence="4" id="KW-0410">Iron transport</keyword>
<keyword evidence="17" id="KW-0675">Receptor</keyword>
<evidence type="ECO:0000259" key="15">
    <source>
        <dbReference type="Pfam" id="PF00593"/>
    </source>
</evidence>
<dbReference type="PANTHER" id="PTHR32552">
    <property type="entry name" value="FERRICHROME IRON RECEPTOR-RELATED"/>
    <property type="match status" value="1"/>
</dbReference>
<proteinExistence type="inferred from homology"/>
<keyword evidence="5 11" id="KW-0812">Transmembrane</keyword>
<keyword evidence="10 11" id="KW-0998">Cell outer membrane</keyword>
<feature type="region of interest" description="Disordered" evidence="13">
    <location>
        <begin position="47"/>
        <end position="85"/>
    </location>
</feature>
<keyword evidence="7" id="KW-0406">Ion transport</keyword>
<keyword evidence="9 11" id="KW-0472">Membrane</keyword>
<accession>A0ABW3F2K2</accession>